<gene>
    <name evidence="2" type="ORF">LDX50_25925</name>
</gene>
<accession>A0A9X1HWH7</accession>
<dbReference type="EMBL" id="JAIXNE010000005">
    <property type="protein sequence ID" value="MCA6078338.1"/>
    <property type="molecule type" value="Genomic_DNA"/>
</dbReference>
<dbReference type="Proteomes" id="UP001139409">
    <property type="component" value="Unassembled WGS sequence"/>
</dbReference>
<reference evidence="2" key="1">
    <citation type="submission" date="2021-09" db="EMBL/GenBank/DDBJ databases">
        <title>Fulvivirga sp. isolated from coastal sediment.</title>
        <authorList>
            <person name="Yu H."/>
        </authorList>
    </citation>
    <scope>NUCLEOTIDE SEQUENCE</scope>
    <source>
        <strain evidence="2">1062</strain>
    </source>
</reference>
<comment type="caution">
    <text evidence="2">The sequence shown here is derived from an EMBL/GenBank/DDBJ whole genome shotgun (WGS) entry which is preliminary data.</text>
</comment>
<dbReference type="RefSeq" id="WP_225699191.1">
    <property type="nucleotide sequence ID" value="NZ_JAIXNE010000005.1"/>
</dbReference>
<feature type="transmembrane region" description="Helical" evidence="1">
    <location>
        <begin position="60"/>
        <end position="77"/>
    </location>
</feature>
<proteinExistence type="predicted"/>
<keyword evidence="1" id="KW-1133">Transmembrane helix</keyword>
<keyword evidence="1" id="KW-0472">Membrane</keyword>
<evidence type="ECO:0000256" key="1">
    <source>
        <dbReference type="SAM" id="Phobius"/>
    </source>
</evidence>
<name>A0A9X1HWH7_9BACT</name>
<feature type="transmembrane region" description="Helical" evidence="1">
    <location>
        <begin position="30"/>
        <end position="48"/>
    </location>
</feature>
<dbReference type="AlphaFoldDB" id="A0A9X1HWH7"/>
<organism evidence="2 3">
    <name type="scientific">Fulvivirga sedimenti</name>
    <dbReference type="NCBI Taxonomy" id="2879465"/>
    <lineage>
        <taxon>Bacteria</taxon>
        <taxon>Pseudomonadati</taxon>
        <taxon>Bacteroidota</taxon>
        <taxon>Cytophagia</taxon>
        <taxon>Cytophagales</taxon>
        <taxon>Fulvivirgaceae</taxon>
        <taxon>Fulvivirga</taxon>
    </lineage>
</organism>
<evidence type="ECO:0000313" key="3">
    <source>
        <dbReference type="Proteomes" id="UP001139409"/>
    </source>
</evidence>
<sequence length="83" mass="9417">MKKSGIRYLVGGAMVLFGIYQILAGNYWESSLYLTAGLAFISIGLLMSDSFPQYKKLLNIVSWVLIILAVLLFFFLLRTDQYV</sequence>
<keyword evidence="3" id="KW-1185">Reference proteome</keyword>
<keyword evidence="1" id="KW-0812">Transmembrane</keyword>
<evidence type="ECO:0008006" key="4">
    <source>
        <dbReference type="Google" id="ProtNLM"/>
    </source>
</evidence>
<protein>
    <recommendedName>
        <fullName evidence="4">DUF3953 domain-containing protein</fullName>
    </recommendedName>
</protein>
<feature type="transmembrane region" description="Helical" evidence="1">
    <location>
        <begin position="7"/>
        <end position="24"/>
    </location>
</feature>
<evidence type="ECO:0000313" key="2">
    <source>
        <dbReference type="EMBL" id="MCA6078338.1"/>
    </source>
</evidence>